<keyword evidence="1" id="KW-0678">Repressor</keyword>
<dbReference type="PANTHER" id="PTHR30146">
    <property type="entry name" value="LACI-RELATED TRANSCRIPTIONAL REPRESSOR"/>
    <property type="match status" value="1"/>
</dbReference>
<dbReference type="EMBL" id="QPGL01000001">
    <property type="protein sequence ID" value="RCS73420.1"/>
    <property type="molecule type" value="Genomic_DNA"/>
</dbReference>
<sequence length="333" mass="36570">MASKNKRPTLQDVANLVGVTKMTVSRCLRTPDNVSDSLRQKITQAVEELGYIPNRAPDILSNAKSHAIGVLVPSLTNQVFAEIIRGIETITEPAGYQLMLAHYSYSATLEEKNIEMLLSYNVDAIILSENHHTERTKKMLKTAGIPVIEIMDTVSPAIEQSIGFDNHAASKAMTQAMIDKGHDQIVYFAARLDVRTKLKLAGYEEAMRSNGLTPISLQTTNASSFTLGADLLHKMRKDHPTANGIFCTNDDLAVGAIYECQRLGIRVPEDIGIAGFHGHDLSNVMVPRLATVVTPREKIGVISAEQILQRLNGEAIHQTTIDLGFQIDLRDSI</sequence>
<dbReference type="NCBIfam" id="NF011563">
    <property type="entry name" value="PRK14987.1"/>
    <property type="match status" value="1"/>
</dbReference>
<evidence type="ECO:0000256" key="1">
    <source>
        <dbReference type="ARBA" id="ARBA00022491"/>
    </source>
</evidence>
<dbReference type="SMART" id="SM00354">
    <property type="entry name" value="HTH_LACI"/>
    <property type="match status" value="1"/>
</dbReference>
<dbReference type="InterPro" id="IPR010982">
    <property type="entry name" value="Lambda_DNA-bd_dom_sf"/>
</dbReference>
<dbReference type="GeneID" id="303188701"/>
<dbReference type="CDD" id="cd01392">
    <property type="entry name" value="HTH_LacI"/>
    <property type="match status" value="1"/>
</dbReference>
<name>A0A368LND7_9VIBR</name>
<organism evidence="6 7">
    <name type="scientific">Vibrio casei</name>
    <dbReference type="NCBI Taxonomy" id="673372"/>
    <lineage>
        <taxon>Bacteria</taxon>
        <taxon>Pseudomonadati</taxon>
        <taxon>Pseudomonadota</taxon>
        <taxon>Gammaproteobacteria</taxon>
        <taxon>Vibrionales</taxon>
        <taxon>Vibrionaceae</taxon>
        <taxon>Vibrio</taxon>
    </lineage>
</organism>
<evidence type="ECO:0000256" key="3">
    <source>
        <dbReference type="ARBA" id="ARBA00023125"/>
    </source>
</evidence>
<dbReference type="RefSeq" id="WP_086959751.1">
    <property type="nucleotide sequence ID" value="NZ_AP018680.1"/>
</dbReference>
<evidence type="ECO:0000259" key="5">
    <source>
        <dbReference type="PROSITE" id="PS50932"/>
    </source>
</evidence>
<evidence type="ECO:0000256" key="2">
    <source>
        <dbReference type="ARBA" id="ARBA00023015"/>
    </source>
</evidence>
<keyword evidence="7" id="KW-1185">Reference proteome</keyword>
<dbReference type="CDD" id="cd01575">
    <property type="entry name" value="PBP1_GntR"/>
    <property type="match status" value="1"/>
</dbReference>
<dbReference type="Proteomes" id="UP000252479">
    <property type="component" value="Unassembled WGS sequence"/>
</dbReference>
<evidence type="ECO:0000256" key="4">
    <source>
        <dbReference type="ARBA" id="ARBA00023163"/>
    </source>
</evidence>
<dbReference type="GO" id="GO:0003700">
    <property type="term" value="F:DNA-binding transcription factor activity"/>
    <property type="evidence" value="ECO:0007669"/>
    <property type="project" value="TreeGrafter"/>
</dbReference>
<reference evidence="6 7" key="1">
    <citation type="journal article" date="2017" name="Elife">
        <title>Extensive horizontal gene transfer in cheese-associated bacteria.</title>
        <authorList>
            <person name="Bonham K.S."/>
            <person name="Wolfe B.E."/>
            <person name="Dutton R.J."/>
        </authorList>
    </citation>
    <scope>NUCLEOTIDE SEQUENCE [LARGE SCALE GENOMIC DNA]</scope>
    <source>
        <strain evidence="6 7">JB196</strain>
    </source>
</reference>
<dbReference type="GO" id="GO:0000976">
    <property type="term" value="F:transcription cis-regulatory region binding"/>
    <property type="evidence" value="ECO:0007669"/>
    <property type="project" value="TreeGrafter"/>
</dbReference>
<dbReference type="SUPFAM" id="SSF47413">
    <property type="entry name" value="lambda repressor-like DNA-binding domains"/>
    <property type="match status" value="1"/>
</dbReference>
<keyword evidence="4" id="KW-0804">Transcription</keyword>
<dbReference type="OrthoDB" id="5681588at2"/>
<dbReference type="Gene3D" id="1.10.260.40">
    <property type="entry name" value="lambda repressor-like DNA-binding domains"/>
    <property type="match status" value="1"/>
</dbReference>
<dbReference type="InterPro" id="IPR000843">
    <property type="entry name" value="HTH_LacI"/>
</dbReference>
<comment type="caution">
    <text evidence="6">The sequence shown here is derived from an EMBL/GenBank/DDBJ whole genome shotgun (WGS) entry which is preliminary data.</text>
</comment>
<dbReference type="PANTHER" id="PTHR30146:SF2">
    <property type="entry name" value="HTH-TYPE TRANSCRIPTIONAL REGULATOR GNTR"/>
    <property type="match status" value="1"/>
</dbReference>
<evidence type="ECO:0000313" key="6">
    <source>
        <dbReference type="EMBL" id="RCS73420.1"/>
    </source>
</evidence>
<dbReference type="AlphaFoldDB" id="A0A368LND7"/>
<keyword evidence="3" id="KW-0238">DNA-binding</keyword>
<protein>
    <submittedName>
        <fullName evidence="6">HTH-type transcriptional regulator GntR</fullName>
    </submittedName>
</protein>
<dbReference type="Gene3D" id="3.40.50.2300">
    <property type="match status" value="2"/>
</dbReference>
<feature type="domain" description="HTH lacI-type" evidence="5">
    <location>
        <begin position="8"/>
        <end position="62"/>
    </location>
</feature>
<dbReference type="FunFam" id="1.10.260.40:FF:000012">
    <property type="entry name" value="HTH-type transcriptional regulator GntR"/>
    <property type="match status" value="1"/>
</dbReference>
<dbReference type="SUPFAM" id="SSF53822">
    <property type="entry name" value="Periplasmic binding protein-like I"/>
    <property type="match status" value="1"/>
</dbReference>
<accession>A0A368LND7</accession>
<dbReference type="Pfam" id="PF00532">
    <property type="entry name" value="Peripla_BP_1"/>
    <property type="match status" value="1"/>
</dbReference>
<proteinExistence type="predicted"/>
<dbReference type="InterPro" id="IPR001761">
    <property type="entry name" value="Peripla_BP/Lac1_sug-bd_dom"/>
</dbReference>
<keyword evidence="2" id="KW-0805">Transcription regulation</keyword>
<dbReference type="InterPro" id="IPR028082">
    <property type="entry name" value="Peripla_BP_I"/>
</dbReference>
<dbReference type="PROSITE" id="PS50932">
    <property type="entry name" value="HTH_LACI_2"/>
    <property type="match status" value="1"/>
</dbReference>
<evidence type="ECO:0000313" key="7">
    <source>
        <dbReference type="Proteomes" id="UP000252479"/>
    </source>
</evidence>
<gene>
    <name evidence="6" type="ORF">CIK83_07190</name>
</gene>
<dbReference type="Pfam" id="PF00356">
    <property type="entry name" value="LacI"/>
    <property type="match status" value="1"/>
</dbReference>
<dbReference type="GO" id="GO:0005737">
    <property type="term" value="C:cytoplasm"/>
    <property type="evidence" value="ECO:0007669"/>
    <property type="project" value="UniProtKB-ARBA"/>
</dbReference>